<organism evidence="1">
    <name type="scientific">Faxonius propinquus nudivirus</name>
    <dbReference type="NCBI Taxonomy" id="3139431"/>
    <lineage>
        <taxon>Viruses</taxon>
        <taxon>Viruses incertae sedis</taxon>
        <taxon>Naldaviricetes</taxon>
        <taxon>Lefavirales</taxon>
        <taxon>Nudiviridae</taxon>
    </lineage>
</organism>
<sequence length="943" mass="109623">MIDVSGSMSYYWKSLLLEWNNYIAPSLNGRTQLFGFGTIITLKRSEPIIKNSDFDCSNKTDLITALKTITYEIMYSDETFIRIFLITDGNHNATTIDPSTIIANMKISEGKLCEFFLLGIGNAFPVQYSIDIRSHLHNANANLPSLFWIKDISLMKENMESISNIISNGITENIEISRKGFLLPGGIAKTIFFIHEWVYFPNEIITSIDIMCKNRYQLSLKYKNIPLTKLIEVFRQWNSLIIQLFSTKQEIPSTILPLMERILNTMKEENELNKYTGSIRDRIEQKDYKTQVMSLRILLQKIKTILTTKKFQNEMDLADLVLSTTVKAKKYEIKCLQLKGHTDKDYEKDSIDFLDIYRKHQHVLKSIIDINDYFCRITGGSTISDLQDNDLELLLTLNKFEFLKQFTITGIAVYAPNRNSITINPWSLGIKKVLLGIYSILSQSALEFIADNSQTHGKSKLVQIEYANSDICCNAIIPIIPQHACKIMRPIIRSRLYAMAATFSILKNPHIIDFNVHMAGLGVLWLKIITDHPIKRSEFIQKYIADIIATAQCYLTRYMKYFELLNSNVNQALMTESIVEIEGKTMKCESLIKPIFLIFLQQSESPVEMSKLINIVKMIVLEFIGRCLTYYKNSTPFTYFFADTMINENYKKTFLHKYITETQIQTYSLLDKCYTLEEVEKKTKKIFQDQDIIIKNLFQKIPIQLNMDKIKQLYNITLAGDISWNTLQIFALEIDIPTNIVNSIFAENDISMYVFHSLKYKTSRERLNTNIEIDFKKDLMICIYKEMKSVLYKDFISTVIDCNKKYWLENYIEAHKITVMPMTKQQIINEVLRLKLDLNVTEDNFDDIYNYRKNVGLLSNACQNKECSFFLMPYKNYNQHLYVARQITDKYPHCLHKATFECKNDSVATILQTFETLHGSFEVIAPFLSDVQMLKDIYTSKIF</sequence>
<dbReference type="EMBL" id="PP955094">
    <property type="protein sequence ID" value="XCH39345.1"/>
    <property type="molecule type" value="Genomic_DNA"/>
</dbReference>
<name>A0AAU8GEB2_9VIRU</name>
<dbReference type="InterPro" id="IPR036465">
    <property type="entry name" value="vWFA_dom_sf"/>
</dbReference>
<gene>
    <name evidence="1" type="ORF">FpNV_100</name>
</gene>
<dbReference type="SUPFAM" id="SSF53300">
    <property type="entry name" value="vWA-like"/>
    <property type="match status" value="1"/>
</dbReference>
<protein>
    <recommendedName>
        <fullName evidence="2">VWFA domain-containing protein</fullName>
    </recommendedName>
</protein>
<proteinExistence type="predicted"/>
<accession>A0AAU8GEB2</accession>
<evidence type="ECO:0000313" key="1">
    <source>
        <dbReference type="EMBL" id="XCH39345.1"/>
    </source>
</evidence>
<evidence type="ECO:0008006" key="2">
    <source>
        <dbReference type="Google" id="ProtNLM"/>
    </source>
</evidence>
<reference evidence="1" key="1">
    <citation type="submission" date="2024-06" db="EMBL/GenBank/DDBJ databases">
        <title>North American crayfish harbour diverse members of the Nudiviridae.</title>
        <authorList>
            <person name="Stratton C."/>
            <person name="Bojko J."/>
        </authorList>
    </citation>
    <scope>NUCLEOTIDE SEQUENCE</scope>
    <source>
        <strain evidence="1">142H</strain>
    </source>
</reference>